<evidence type="ECO:0000313" key="4">
    <source>
        <dbReference type="Proteomes" id="UP000651482"/>
    </source>
</evidence>
<dbReference type="InterPro" id="IPR007838">
    <property type="entry name" value="Cell_div_ZapA-like"/>
</dbReference>
<feature type="compositionally biased region" description="Low complexity" evidence="2">
    <location>
        <begin position="127"/>
        <end position="136"/>
    </location>
</feature>
<feature type="coiled-coil region" evidence="1">
    <location>
        <begin position="64"/>
        <end position="112"/>
    </location>
</feature>
<feature type="region of interest" description="Disordered" evidence="2">
    <location>
        <begin position="115"/>
        <end position="145"/>
    </location>
</feature>
<dbReference type="Pfam" id="PF05164">
    <property type="entry name" value="ZapA"/>
    <property type="match status" value="1"/>
</dbReference>
<evidence type="ECO:0000256" key="2">
    <source>
        <dbReference type="SAM" id="MobiDB-lite"/>
    </source>
</evidence>
<organism evidence="3 4">
    <name type="scientific">Yeguia hominis</name>
    <dbReference type="NCBI Taxonomy" id="2763662"/>
    <lineage>
        <taxon>Bacteria</taxon>
        <taxon>Bacillati</taxon>
        <taxon>Bacillota</taxon>
        <taxon>Clostridia</taxon>
        <taxon>Eubacteriales</taxon>
        <taxon>Yeguiaceae</taxon>
        <taxon>Yeguia</taxon>
    </lineage>
</organism>
<proteinExistence type="predicted"/>
<sequence length="168" mass="18497">MGKQKVKLNICGLDCVVATDEREEDVREAAKVVEQAINGIIEQNSRASITLAAIVTALSYYDDMRRAVQSADNLRSQIKNYLEDASRARLEADEARREIERMKKEIKVLRSRLSGGAVPNAENGDDAPSAPEAAAPAPMPSGNYVKPSLVDVLPEQESFVSFFEKKDE</sequence>
<evidence type="ECO:0000313" key="3">
    <source>
        <dbReference type="EMBL" id="MBC8532649.1"/>
    </source>
</evidence>
<keyword evidence="3" id="KW-0132">Cell division</keyword>
<evidence type="ECO:0000256" key="1">
    <source>
        <dbReference type="SAM" id="Coils"/>
    </source>
</evidence>
<name>A0A926D883_9FIRM</name>
<reference evidence="3" key="1">
    <citation type="submission" date="2020-08" db="EMBL/GenBank/DDBJ databases">
        <title>Genome public.</title>
        <authorList>
            <person name="Liu C."/>
            <person name="Sun Q."/>
        </authorList>
    </citation>
    <scope>NUCLEOTIDE SEQUENCE</scope>
    <source>
        <strain evidence="3">NSJ-40</strain>
    </source>
</reference>
<dbReference type="EMBL" id="JACRSN010000001">
    <property type="protein sequence ID" value="MBC8532649.1"/>
    <property type="molecule type" value="Genomic_DNA"/>
</dbReference>
<accession>A0A926D883</accession>
<keyword evidence="1" id="KW-0175">Coiled coil</keyword>
<dbReference type="RefSeq" id="WP_249317859.1">
    <property type="nucleotide sequence ID" value="NZ_JACRSN010000001.1"/>
</dbReference>
<comment type="caution">
    <text evidence="3">The sequence shown here is derived from an EMBL/GenBank/DDBJ whole genome shotgun (WGS) entry which is preliminary data.</text>
</comment>
<dbReference type="Gene3D" id="6.10.250.790">
    <property type="match status" value="1"/>
</dbReference>
<dbReference type="SUPFAM" id="SSF102829">
    <property type="entry name" value="Cell division protein ZapA-like"/>
    <property type="match status" value="1"/>
</dbReference>
<dbReference type="AlphaFoldDB" id="A0A926D883"/>
<dbReference type="InterPro" id="IPR053712">
    <property type="entry name" value="Bac_CellDiv_Activator"/>
</dbReference>
<dbReference type="Proteomes" id="UP000651482">
    <property type="component" value="Unassembled WGS sequence"/>
</dbReference>
<keyword evidence="4" id="KW-1185">Reference proteome</keyword>
<gene>
    <name evidence="3" type="primary">zapA</name>
    <name evidence="3" type="ORF">IAG03_01250</name>
</gene>
<dbReference type="GO" id="GO:0051301">
    <property type="term" value="P:cell division"/>
    <property type="evidence" value="ECO:0007669"/>
    <property type="project" value="UniProtKB-KW"/>
</dbReference>
<keyword evidence="3" id="KW-0131">Cell cycle</keyword>
<protein>
    <submittedName>
        <fullName evidence="3">Cell division protein ZapA</fullName>
    </submittedName>
</protein>
<dbReference type="InterPro" id="IPR036192">
    <property type="entry name" value="Cell_div_ZapA-like_sf"/>
</dbReference>